<name>A0A814M9D7_ADIRI</name>
<feature type="domain" description="RUN" evidence="3">
    <location>
        <begin position="577"/>
        <end position="760"/>
    </location>
</feature>
<dbReference type="AlphaFoldDB" id="A0A814M9D7"/>
<proteinExistence type="predicted"/>
<dbReference type="InterPro" id="IPR047343">
    <property type="entry name" value="RUSC1_2"/>
</dbReference>
<dbReference type="PANTHER" id="PTHR15591">
    <property type="entry name" value="RUN AND SH3 DOMAIN CONTAINING"/>
    <property type="match status" value="1"/>
</dbReference>
<feature type="compositionally biased region" description="Polar residues" evidence="2">
    <location>
        <begin position="464"/>
        <end position="481"/>
    </location>
</feature>
<evidence type="ECO:0000259" key="3">
    <source>
        <dbReference type="PROSITE" id="PS50826"/>
    </source>
</evidence>
<dbReference type="CDD" id="cd17683">
    <property type="entry name" value="RUN_RUNDC1"/>
    <property type="match status" value="1"/>
</dbReference>
<dbReference type="OrthoDB" id="10068328at2759"/>
<keyword evidence="1" id="KW-0175">Coiled coil</keyword>
<evidence type="ECO:0000256" key="2">
    <source>
        <dbReference type="SAM" id="MobiDB-lite"/>
    </source>
</evidence>
<organism evidence="4 5">
    <name type="scientific">Adineta ricciae</name>
    <name type="common">Rotifer</name>
    <dbReference type="NCBI Taxonomy" id="249248"/>
    <lineage>
        <taxon>Eukaryota</taxon>
        <taxon>Metazoa</taxon>
        <taxon>Spiralia</taxon>
        <taxon>Gnathifera</taxon>
        <taxon>Rotifera</taxon>
        <taxon>Eurotatoria</taxon>
        <taxon>Bdelloidea</taxon>
        <taxon>Adinetida</taxon>
        <taxon>Adinetidae</taxon>
        <taxon>Adineta</taxon>
    </lineage>
</organism>
<dbReference type="SUPFAM" id="SSF140741">
    <property type="entry name" value="RUN domain-like"/>
    <property type="match status" value="1"/>
</dbReference>
<dbReference type="Gene3D" id="1.20.58.900">
    <property type="match status" value="1"/>
</dbReference>
<dbReference type="PANTHER" id="PTHR15591:SF19">
    <property type="entry name" value="RUN DOMAIN-CONTAINING PROTEIN 1 ISOFORM X1"/>
    <property type="match status" value="1"/>
</dbReference>
<dbReference type="InterPro" id="IPR037213">
    <property type="entry name" value="Run_dom_sf"/>
</dbReference>
<dbReference type="Pfam" id="PF02759">
    <property type="entry name" value="RUN"/>
    <property type="match status" value="1"/>
</dbReference>
<feature type="region of interest" description="Disordered" evidence="2">
    <location>
        <begin position="132"/>
        <end position="183"/>
    </location>
</feature>
<evidence type="ECO:0000313" key="5">
    <source>
        <dbReference type="Proteomes" id="UP000663852"/>
    </source>
</evidence>
<dbReference type="EMBL" id="CAJNOJ010000087">
    <property type="protein sequence ID" value="CAF1076169.1"/>
    <property type="molecule type" value="Genomic_DNA"/>
</dbReference>
<gene>
    <name evidence="4" type="ORF">EDS130_LOCUS18706</name>
</gene>
<comment type="caution">
    <text evidence="4">The sequence shown here is derived from an EMBL/GenBank/DDBJ whole genome shotgun (WGS) entry which is preliminary data.</text>
</comment>
<accession>A0A814M9D7</accession>
<dbReference type="InterPro" id="IPR058732">
    <property type="entry name" value="RUNDC1_M"/>
</dbReference>
<sequence length="772" mass="87227">MFRNVTGAQEAAVHRQSLDSLPNGSKPIRLIKDIQSDDIAEAYSDLMNKWSNQREQLIENLEQLEKHNKTFPQDIQRVKNLIECLNELINNGEIDKNCHELLNDTNENIQPAPETYALPRKSLGDRSIRLARHSSKTIPDDASCSSEKISSRTTLTQQTDRRRNSDRQQRTKKIDYDGLSRSDRSTGNMTAGIKFYAVADLFRNDQADSKRSSERKHYFASSAVRRPIRNMAKGIADEEFNERDVLLEEHEQLTTSLAALTRHFAHVQLRLQQVVSAPTPEDRENLLLELHEFASNGIPDIMCQTTIDVQEQVIEGEKCREKEFINELKQKLDELEHYAAASGSLEGAPTSVMIEKQRILIDQLRHKLHLQLDDASVSKLSAEELRKLVDQAIYQLTNPVKLKENLINQMRTQIGDLEKFIEFLKSDSINSASVAVTTNDSVPSSPQSVQSPLLIKSKSHSTAALPSSKISQSTNPFSSRSQTEHHSSNIAQSLKKLFVLTQLYTFLLLTCGTRSMKKNKTKPTSNMTKDIIAKKHFGDVRAKLEMAIENVLKAVQLNQIVPSDIDDTAENECDSTGVIFCVRNELAPALCSLLEHGLYETSYSTSLTIFGCFSSKLANNNSTSSETMHAWKLFLKYYELKHGDEFVNSPARRLSQTFSLDVVGGKPITMRQSLLSGIDMVAKLHEKHAKSMDACFKSFVCHALNEKKLVPFLRIILKTGQIVENDYQPWSYTKQTGFNDALHSLSRLSSIDFRLPVDLAVRRFVSNQDLIE</sequence>
<feature type="region of interest" description="Disordered" evidence="2">
    <location>
        <begin position="464"/>
        <end position="484"/>
    </location>
</feature>
<protein>
    <recommendedName>
        <fullName evidence="3">RUN domain-containing protein</fullName>
    </recommendedName>
</protein>
<dbReference type="Proteomes" id="UP000663852">
    <property type="component" value="Unassembled WGS sequence"/>
</dbReference>
<dbReference type="Pfam" id="PF26030">
    <property type="entry name" value="RUNDC1"/>
    <property type="match status" value="1"/>
</dbReference>
<evidence type="ECO:0000313" key="4">
    <source>
        <dbReference type="EMBL" id="CAF1076169.1"/>
    </source>
</evidence>
<dbReference type="SMART" id="SM00593">
    <property type="entry name" value="RUN"/>
    <property type="match status" value="1"/>
</dbReference>
<dbReference type="PROSITE" id="PS50826">
    <property type="entry name" value="RUN"/>
    <property type="match status" value="1"/>
</dbReference>
<reference evidence="4" key="1">
    <citation type="submission" date="2021-02" db="EMBL/GenBank/DDBJ databases">
        <authorList>
            <person name="Nowell W R."/>
        </authorList>
    </citation>
    <scope>NUCLEOTIDE SEQUENCE</scope>
</reference>
<feature type="coiled-coil region" evidence="1">
    <location>
        <begin position="40"/>
        <end position="67"/>
    </location>
</feature>
<dbReference type="InterPro" id="IPR004012">
    <property type="entry name" value="Run_dom"/>
</dbReference>
<feature type="compositionally biased region" description="Basic and acidic residues" evidence="2">
    <location>
        <begin position="159"/>
        <end position="183"/>
    </location>
</feature>
<evidence type="ECO:0000256" key="1">
    <source>
        <dbReference type="SAM" id="Coils"/>
    </source>
</evidence>